<gene>
    <name evidence="1" type="ORF">SAMN05443432_106176</name>
</gene>
<evidence type="ECO:0000313" key="2">
    <source>
        <dbReference type="Proteomes" id="UP000322545"/>
    </source>
</evidence>
<accession>A0A1M7HWS1</accession>
<evidence type="ECO:0000313" key="1">
    <source>
        <dbReference type="EMBL" id="SHM32956.1"/>
    </source>
</evidence>
<reference evidence="1 2" key="1">
    <citation type="submission" date="2016-11" db="EMBL/GenBank/DDBJ databases">
        <authorList>
            <person name="Varghese N."/>
            <person name="Submissions S."/>
        </authorList>
    </citation>
    <scope>NUCLEOTIDE SEQUENCE [LARGE SCALE GENOMIC DNA]</scope>
    <source>
        <strain evidence="1 2">DSM 28249</strain>
    </source>
</reference>
<dbReference type="AlphaFoldDB" id="A0A1M7HWS1"/>
<dbReference type="Proteomes" id="UP000322545">
    <property type="component" value="Unassembled WGS sequence"/>
</dbReference>
<sequence>MVLALLATRSCVAVTGFLKDAPGRLAMVPAILAILAPAWADEAGAHREYGAQAKAMSETLQEAHELFANLLLLPVLRHVGGIVLASVRHHENRATLSPAEPFLTAT</sequence>
<proteinExistence type="predicted"/>
<name>A0A1M7HWS1_9RHOB</name>
<dbReference type="EMBL" id="FRCB01000006">
    <property type="protein sequence ID" value="SHM32956.1"/>
    <property type="molecule type" value="Genomic_DNA"/>
</dbReference>
<protein>
    <submittedName>
        <fullName evidence="1">Uncharacterized protein</fullName>
    </submittedName>
</protein>
<organism evidence="1 2">
    <name type="scientific">Roseovarius litoreus</name>
    <dbReference type="NCBI Taxonomy" id="1155722"/>
    <lineage>
        <taxon>Bacteria</taxon>
        <taxon>Pseudomonadati</taxon>
        <taxon>Pseudomonadota</taxon>
        <taxon>Alphaproteobacteria</taxon>
        <taxon>Rhodobacterales</taxon>
        <taxon>Roseobacteraceae</taxon>
        <taxon>Roseovarius</taxon>
    </lineage>
</organism>
<keyword evidence="2" id="KW-1185">Reference proteome</keyword>